<accession>A0A1E3X815</accession>
<organism evidence="1 2">
    <name type="scientific">Candidatus Scalindua rubra</name>
    <dbReference type="NCBI Taxonomy" id="1872076"/>
    <lineage>
        <taxon>Bacteria</taxon>
        <taxon>Pseudomonadati</taxon>
        <taxon>Planctomycetota</taxon>
        <taxon>Candidatus Brocadiia</taxon>
        <taxon>Candidatus Brocadiales</taxon>
        <taxon>Candidatus Scalinduaceae</taxon>
        <taxon>Candidatus Scalindua</taxon>
    </lineage>
</organism>
<comment type="caution">
    <text evidence="1">The sequence shown here is derived from an EMBL/GenBank/DDBJ whole genome shotgun (WGS) entry which is preliminary data.</text>
</comment>
<gene>
    <name evidence="1" type="ORF">SCARUB_03139</name>
</gene>
<evidence type="ECO:0000313" key="1">
    <source>
        <dbReference type="EMBL" id="ODS31742.1"/>
    </source>
</evidence>
<protein>
    <submittedName>
        <fullName evidence="1">Uncharacterized protein</fullName>
    </submittedName>
</protein>
<name>A0A1E3X815_9BACT</name>
<sequence>MISNIQGGYKYAHKDNHALTKVRRFEREFIYSVSLSTY</sequence>
<reference evidence="1 2" key="1">
    <citation type="submission" date="2016-07" db="EMBL/GenBank/DDBJ databases">
        <title>Draft genome of Scalindua rubra, obtained from a brine-seawater interface in the Red Sea, sheds light on salt adaptation in anammox bacteria.</title>
        <authorList>
            <person name="Speth D.R."/>
            <person name="Lagkouvardos I."/>
            <person name="Wang Y."/>
            <person name="Qian P.-Y."/>
            <person name="Dutilh B.E."/>
            <person name="Jetten M.S."/>
        </authorList>
    </citation>
    <scope>NUCLEOTIDE SEQUENCE [LARGE SCALE GENOMIC DNA]</scope>
    <source>
        <strain evidence="1">BSI-1</strain>
    </source>
</reference>
<dbReference type="AlphaFoldDB" id="A0A1E3X815"/>
<proteinExistence type="predicted"/>
<dbReference type="Proteomes" id="UP000094056">
    <property type="component" value="Unassembled WGS sequence"/>
</dbReference>
<dbReference type="EMBL" id="MAYW01000097">
    <property type="protein sequence ID" value="ODS31742.1"/>
    <property type="molecule type" value="Genomic_DNA"/>
</dbReference>
<evidence type="ECO:0000313" key="2">
    <source>
        <dbReference type="Proteomes" id="UP000094056"/>
    </source>
</evidence>